<organism evidence="2 6">
    <name type="scientific">Natrinema hispanicum</name>
    <dbReference type="NCBI Taxonomy" id="392421"/>
    <lineage>
        <taxon>Archaea</taxon>
        <taxon>Methanobacteriati</taxon>
        <taxon>Methanobacteriota</taxon>
        <taxon>Stenosarchaea group</taxon>
        <taxon>Halobacteria</taxon>
        <taxon>Halobacteriales</taxon>
        <taxon>Natrialbaceae</taxon>
        <taxon>Natrinema</taxon>
    </lineage>
</organism>
<dbReference type="AlphaFoldDB" id="A0A1G6NIE9"/>
<dbReference type="RefSeq" id="WP_092931988.1">
    <property type="nucleotide sequence ID" value="NZ_FMZP01000006.1"/>
</dbReference>
<dbReference type="NCBIfam" id="TIGR02241">
    <property type="entry name" value="conserved hypothetical phage tail region protein"/>
    <property type="match status" value="1"/>
</dbReference>
<evidence type="ECO:0000313" key="2">
    <source>
        <dbReference type="EMBL" id="SDC67643.1"/>
    </source>
</evidence>
<dbReference type="EMBL" id="FMZP01000006">
    <property type="protein sequence ID" value="SDC67643.1"/>
    <property type="molecule type" value="Genomic_DNA"/>
</dbReference>
<dbReference type="GO" id="GO:0005198">
    <property type="term" value="F:structural molecule activity"/>
    <property type="evidence" value="ECO:0007669"/>
    <property type="project" value="InterPro"/>
</dbReference>
<dbReference type="Pfam" id="PF06841">
    <property type="entry name" value="Phage_T4_gp19"/>
    <property type="match status" value="1"/>
</dbReference>
<evidence type="ECO:0000313" key="3">
    <source>
        <dbReference type="EMBL" id="SET41132.1"/>
    </source>
</evidence>
<sequence>MPDSHGPLRQTEFKVELDGVGVPGFVEVELPAMRTQQVEYREGNDPSHNRKLWGDTQYDDLVLVRGANEKNEALYKWRKAVDQGKMDDGGRKNIAVIIMNEVGDSVLRFEFTKAWIKEYRPPTLNAHGGGGQGNLATESYVVTFDEMERKNV</sequence>
<dbReference type="OrthoDB" id="372229at2157"/>
<reference evidence="3" key="1">
    <citation type="submission" date="2016-10" db="EMBL/GenBank/DDBJ databases">
        <authorList>
            <person name="de Groot N.N."/>
        </authorList>
    </citation>
    <scope>NUCLEOTIDE SEQUENCE [LARGE SCALE GENOMIC DNA]</scope>
    <source>
        <strain evidence="3">CDM_6</strain>
    </source>
</reference>
<dbReference type="InterPro" id="IPR011747">
    <property type="entry name" value="CHP02241"/>
</dbReference>
<proteinExistence type="predicted"/>
<name>A0A1G6NIE9_9EURY</name>
<dbReference type="PANTHER" id="PTHR38009:SF1">
    <property type="entry name" value="CONSERVED HYPOTHETICAL PHAGE TAIL PROTEIN"/>
    <property type="match status" value="1"/>
</dbReference>
<dbReference type="InterPro" id="IPR010667">
    <property type="entry name" value="Phage_T4_Gp19"/>
</dbReference>
<accession>A0A1G6NIE9</accession>
<reference evidence="1 5" key="3">
    <citation type="submission" date="2019-02" db="EMBL/GenBank/DDBJ databases">
        <title>Genomic Encyclopedia of Archaeal and Bacterial Type Strains, Phase II (KMG-II): from individual species to whole genera.</title>
        <authorList>
            <person name="Goeker M."/>
        </authorList>
    </citation>
    <scope>NUCLEOTIDE SEQUENCE [LARGE SCALE GENOMIC DNA]</scope>
    <source>
        <strain evidence="1 5">DSM 18328</strain>
    </source>
</reference>
<dbReference type="Proteomes" id="UP000324021">
    <property type="component" value="Unassembled WGS sequence"/>
</dbReference>
<evidence type="ECO:0000313" key="5">
    <source>
        <dbReference type="Proteomes" id="UP000291097"/>
    </source>
</evidence>
<evidence type="ECO:0000313" key="1">
    <source>
        <dbReference type="EMBL" id="RZV11870.1"/>
    </source>
</evidence>
<evidence type="ECO:0000313" key="6">
    <source>
        <dbReference type="Proteomes" id="UP000324021"/>
    </source>
</evidence>
<gene>
    <name evidence="1" type="ORF">BDK88_0757</name>
    <name evidence="3" type="ORF">SAMN04488694_106134</name>
    <name evidence="2" type="ORF">SAMN05192552_100661</name>
</gene>
<dbReference type="Proteomes" id="UP000291097">
    <property type="component" value="Unassembled WGS sequence"/>
</dbReference>
<dbReference type="EMBL" id="SHMP01000003">
    <property type="protein sequence ID" value="RZV11870.1"/>
    <property type="molecule type" value="Genomic_DNA"/>
</dbReference>
<reference evidence="4 6" key="2">
    <citation type="submission" date="2016-10" db="EMBL/GenBank/DDBJ databases">
        <authorList>
            <person name="Varghese N."/>
            <person name="Submissions S."/>
        </authorList>
    </citation>
    <scope>NUCLEOTIDE SEQUENCE [LARGE SCALE GENOMIC DNA]</scope>
    <source>
        <strain evidence="2 6">CDM_1</strain>
        <strain evidence="4">CDM_6</strain>
    </source>
</reference>
<dbReference type="STRING" id="392421.SAMN04488694_106134"/>
<dbReference type="Proteomes" id="UP000199320">
    <property type="component" value="Unassembled WGS sequence"/>
</dbReference>
<protein>
    <submittedName>
        <fullName evidence="2">Conserved hypothetical phage tail region protein</fullName>
    </submittedName>
    <submittedName>
        <fullName evidence="1">Phage tail-like protein</fullName>
    </submittedName>
</protein>
<keyword evidence="4" id="KW-1185">Reference proteome</keyword>
<evidence type="ECO:0000313" key="4">
    <source>
        <dbReference type="Proteomes" id="UP000199320"/>
    </source>
</evidence>
<dbReference type="PANTHER" id="PTHR38009">
    <property type="entry name" value="CONSERVED HYPOTHETICAL PHAGE TAIL PROTEIN"/>
    <property type="match status" value="1"/>
</dbReference>
<dbReference type="EMBL" id="FOIC01000006">
    <property type="protein sequence ID" value="SET41132.1"/>
    <property type="molecule type" value="Genomic_DNA"/>
</dbReference>